<organism evidence="1 2">
    <name type="scientific">Ameiurus melas</name>
    <name type="common">Black bullhead</name>
    <name type="synonym">Silurus melas</name>
    <dbReference type="NCBI Taxonomy" id="219545"/>
    <lineage>
        <taxon>Eukaryota</taxon>
        <taxon>Metazoa</taxon>
        <taxon>Chordata</taxon>
        <taxon>Craniata</taxon>
        <taxon>Vertebrata</taxon>
        <taxon>Euteleostomi</taxon>
        <taxon>Actinopterygii</taxon>
        <taxon>Neopterygii</taxon>
        <taxon>Teleostei</taxon>
        <taxon>Ostariophysi</taxon>
        <taxon>Siluriformes</taxon>
        <taxon>Ictaluridae</taxon>
        <taxon>Ameiurus</taxon>
    </lineage>
</organism>
<sequence length="124" mass="13726">MCTPCRSSDCGFSSQTRVFDSAERVSVKSRLREEGGIVSRSVQRIAPAGSVQLQHICSVLEPESFRSSRTEEEMMMMMMMMMVVDHLRGPRKGTKRCFLSVEMISSASSITLLTPNDLESGLGV</sequence>
<evidence type="ECO:0000313" key="1">
    <source>
        <dbReference type="EMBL" id="KAF4074789.1"/>
    </source>
</evidence>
<name>A0A7J5ZYM8_AMEME</name>
<protein>
    <submittedName>
        <fullName evidence="1">Uncharacterized protein</fullName>
    </submittedName>
</protein>
<accession>A0A7J5ZYM8</accession>
<reference evidence="1 2" key="1">
    <citation type="submission" date="2020-02" db="EMBL/GenBank/DDBJ databases">
        <title>A chromosome-scale genome assembly of the black bullhead catfish (Ameiurus melas).</title>
        <authorList>
            <person name="Wen M."/>
            <person name="Zham M."/>
            <person name="Cabau C."/>
            <person name="Klopp C."/>
            <person name="Donnadieu C."/>
            <person name="Roques C."/>
            <person name="Bouchez O."/>
            <person name="Lampietro C."/>
            <person name="Jouanno E."/>
            <person name="Herpin A."/>
            <person name="Louis A."/>
            <person name="Berthelot C."/>
            <person name="Parey E."/>
            <person name="Roest-Crollius H."/>
            <person name="Braasch I."/>
            <person name="Postlethwait J."/>
            <person name="Robinson-Rechavi M."/>
            <person name="Echchiki A."/>
            <person name="Begum T."/>
            <person name="Montfort J."/>
            <person name="Schartl M."/>
            <person name="Bobe J."/>
            <person name="Guiguen Y."/>
        </authorList>
    </citation>
    <scope>NUCLEOTIDE SEQUENCE [LARGE SCALE GENOMIC DNA]</scope>
    <source>
        <strain evidence="1">M_S1</strain>
        <tissue evidence="1">Blood</tissue>
    </source>
</reference>
<dbReference type="EMBL" id="JAAGNN010000022">
    <property type="protein sequence ID" value="KAF4074789.1"/>
    <property type="molecule type" value="Genomic_DNA"/>
</dbReference>
<evidence type="ECO:0000313" key="2">
    <source>
        <dbReference type="Proteomes" id="UP000593565"/>
    </source>
</evidence>
<comment type="caution">
    <text evidence="1">The sequence shown here is derived from an EMBL/GenBank/DDBJ whole genome shotgun (WGS) entry which is preliminary data.</text>
</comment>
<dbReference type="AlphaFoldDB" id="A0A7J5ZYM8"/>
<keyword evidence="2" id="KW-1185">Reference proteome</keyword>
<dbReference type="Proteomes" id="UP000593565">
    <property type="component" value="Unassembled WGS sequence"/>
</dbReference>
<gene>
    <name evidence="1" type="ORF">AMELA_G00243220</name>
</gene>
<proteinExistence type="predicted"/>